<reference evidence="3" key="1">
    <citation type="submission" date="2015-01" db="EMBL/GenBank/DDBJ databases">
        <authorList>
            <person name="MANFREDI Pablo"/>
        </authorList>
    </citation>
    <scope>NUCLEOTIDE SEQUENCE [LARGE SCALE GENOMIC DNA]</scope>
    <source>
        <strain evidence="3">Ccyn2B</strain>
    </source>
</reference>
<feature type="domain" description="HTH cro/C1-type" evidence="1">
    <location>
        <begin position="11"/>
        <end position="66"/>
    </location>
</feature>
<dbReference type="CDD" id="cd00093">
    <property type="entry name" value="HTH_XRE"/>
    <property type="match status" value="1"/>
</dbReference>
<dbReference type="AlphaFoldDB" id="A0A0B7HCZ7"/>
<dbReference type="EMBL" id="CDOD01000034">
    <property type="protein sequence ID" value="CEN37576.1"/>
    <property type="molecule type" value="Genomic_DNA"/>
</dbReference>
<organism evidence="2 3">
    <name type="scientific">Capnocytophaga cynodegmi</name>
    <dbReference type="NCBI Taxonomy" id="28189"/>
    <lineage>
        <taxon>Bacteria</taxon>
        <taxon>Pseudomonadati</taxon>
        <taxon>Bacteroidota</taxon>
        <taxon>Flavobacteriia</taxon>
        <taxon>Flavobacteriales</taxon>
        <taxon>Flavobacteriaceae</taxon>
        <taxon>Capnocytophaga</taxon>
    </lineage>
</organism>
<dbReference type="GO" id="GO:0045892">
    <property type="term" value="P:negative regulation of DNA-templated transcription"/>
    <property type="evidence" value="ECO:0007669"/>
    <property type="project" value="InterPro"/>
</dbReference>
<gene>
    <name evidence="2" type="ORF">CCYN2B_40138</name>
</gene>
<dbReference type="InterPro" id="IPR001387">
    <property type="entry name" value="Cro/C1-type_HTH"/>
</dbReference>
<dbReference type="Proteomes" id="UP000038055">
    <property type="component" value="Unassembled WGS sequence"/>
</dbReference>
<dbReference type="STRING" id="28189.CCYN74_40146"/>
<evidence type="ECO:0000313" key="2">
    <source>
        <dbReference type="EMBL" id="CEN37576.1"/>
    </source>
</evidence>
<keyword evidence="3" id="KW-1185">Reference proteome</keyword>
<keyword evidence="2" id="KW-0238">DNA-binding</keyword>
<evidence type="ECO:0000313" key="3">
    <source>
        <dbReference type="Proteomes" id="UP000038055"/>
    </source>
</evidence>
<dbReference type="Pfam" id="PF07022">
    <property type="entry name" value="Phage_CI_repr"/>
    <property type="match status" value="1"/>
</dbReference>
<dbReference type="InterPro" id="IPR010744">
    <property type="entry name" value="Phage_CI_N"/>
</dbReference>
<name>A0A0B7HCZ7_9FLAO</name>
<dbReference type="PROSITE" id="PS50943">
    <property type="entry name" value="HTH_CROC1"/>
    <property type="match status" value="1"/>
</dbReference>
<accession>A0A0B7HCZ7</accession>
<proteinExistence type="predicted"/>
<dbReference type="RefSeq" id="WP_041993217.1">
    <property type="nucleotide sequence ID" value="NZ_CDOD01000034.1"/>
</dbReference>
<dbReference type="InterPro" id="IPR010982">
    <property type="entry name" value="Lambda_DNA-bd_dom_sf"/>
</dbReference>
<dbReference type="SMART" id="SM00530">
    <property type="entry name" value="HTH_XRE"/>
    <property type="match status" value="1"/>
</dbReference>
<sequence>MVNSSDFIKRLQKIMDYYGLSASAFADTLEIQRSSISHLLSERNKPSLDFILRLVSKFPEVDIYWITQGKGKFPISQAHLPNSGKDSFQTNLFDEKRNVTEKKELNNPIEVISSIPKPDKKIKKIIFFYDDNSFQIFENG</sequence>
<dbReference type="SUPFAM" id="SSF47413">
    <property type="entry name" value="lambda repressor-like DNA-binding domains"/>
    <property type="match status" value="1"/>
</dbReference>
<dbReference type="GO" id="GO:0003677">
    <property type="term" value="F:DNA binding"/>
    <property type="evidence" value="ECO:0007669"/>
    <property type="project" value="UniProtKB-KW"/>
</dbReference>
<evidence type="ECO:0000259" key="1">
    <source>
        <dbReference type="PROSITE" id="PS50943"/>
    </source>
</evidence>
<protein>
    <submittedName>
        <fullName evidence="2">DNA-binding helix-turn-helix protein</fullName>
    </submittedName>
</protein>
<dbReference type="eggNOG" id="COG3093">
    <property type="taxonomic scope" value="Bacteria"/>
</dbReference>
<dbReference type="Gene3D" id="1.10.260.40">
    <property type="entry name" value="lambda repressor-like DNA-binding domains"/>
    <property type="match status" value="1"/>
</dbReference>